<dbReference type="SUPFAM" id="SSF51556">
    <property type="entry name" value="Metallo-dependent hydrolases"/>
    <property type="match status" value="1"/>
</dbReference>
<sequence>MGNNHIILSASAALLLSLLLLPALNTRWWSLRSSLVADLLVWNGTIFTSDPSLPFAEAMAVARGKILRVGNYSSLQEFVGSGTHELNLNGKVVLPGFVDSHVHFISGGLQMARVNLREARSPDIFLTKIKEAVKGKCEGDWILGGGWNNDFWGGEFPVASWIDEVTPKNPVWLSRMDGHMGLANSLALRIAGITNNTQDPIGGTVVRSTGGDPTGLLVDSAMKLLLPFIPEASLQERRDALIRASKYALMRGVTTVIDFGRFFPGASVDLVWQDFSDVFQWADSSGEMLVRVCLFFPMQTWPRLVDLVREKGIRFSQWIYLGGIKAFSDGSLGSNSALFYEPYIGEPHNYGLQVMDLDLLLNMTLFSDKSGLQVAIHAIGDKANDMMLDLFSKVGEQNGKRDRRFRIEHAQHLAAGSASRFGQLGVIASMQVSLSRFLFS</sequence>
<dbReference type="Gene3D" id="2.30.40.10">
    <property type="entry name" value="Urease, subunit C, domain 1"/>
    <property type="match status" value="1"/>
</dbReference>
<dbReference type="EMBL" id="GDJX01014695">
    <property type="protein sequence ID" value="JAT53241.1"/>
    <property type="molecule type" value="Transcribed_RNA"/>
</dbReference>
<dbReference type="SUPFAM" id="SSF51338">
    <property type="entry name" value="Composite domain of metallo-dependent hydrolases"/>
    <property type="match status" value="1"/>
</dbReference>
<dbReference type="InterPro" id="IPR013108">
    <property type="entry name" value="Amidohydro_3"/>
</dbReference>
<organism evidence="2">
    <name type="scientific">Anthurium amnicola</name>
    <dbReference type="NCBI Taxonomy" id="1678845"/>
    <lineage>
        <taxon>Eukaryota</taxon>
        <taxon>Viridiplantae</taxon>
        <taxon>Streptophyta</taxon>
        <taxon>Embryophyta</taxon>
        <taxon>Tracheophyta</taxon>
        <taxon>Spermatophyta</taxon>
        <taxon>Magnoliopsida</taxon>
        <taxon>Liliopsida</taxon>
        <taxon>Araceae</taxon>
        <taxon>Pothoideae</taxon>
        <taxon>Potheae</taxon>
        <taxon>Anthurium</taxon>
    </lineage>
</organism>
<dbReference type="CDD" id="cd01300">
    <property type="entry name" value="YtcJ_like"/>
    <property type="match status" value="1"/>
</dbReference>
<dbReference type="PANTHER" id="PTHR22642">
    <property type="entry name" value="IMIDAZOLONEPROPIONASE"/>
    <property type="match status" value="1"/>
</dbReference>
<dbReference type="InterPro" id="IPR032466">
    <property type="entry name" value="Metal_Hydrolase"/>
</dbReference>
<accession>A0A1D1YF34</accession>
<dbReference type="AlphaFoldDB" id="A0A1D1YF34"/>
<dbReference type="InterPro" id="IPR033932">
    <property type="entry name" value="YtcJ-like"/>
</dbReference>
<keyword evidence="2" id="KW-0378">Hydrolase</keyword>
<reference evidence="2" key="1">
    <citation type="submission" date="2015-07" db="EMBL/GenBank/DDBJ databases">
        <title>Transcriptome Assembly of Anthurium amnicola.</title>
        <authorList>
            <person name="Suzuki J."/>
        </authorList>
    </citation>
    <scope>NUCLEOTIDE SEQUENCE</scope>
</reference>
<evidence type="ECO:0000259" key="1">
    <source>
        <dbReference type="Pfam" id="PF07969"/>
    </source>
</evidence>
<evidence type="ECO:0000313" key="2">
    <source>
        <dbReference type="EMBL" id="JAT53241.1"/>
    </source>
</evidence>
<feature type="domain" description="Amidohydrolase 3" evidence="1">
    <location>
        <begin position="86"/>
        <end position="432"/>
    </location>
</feature>
<gene>
    <name evidence="2" type="primary">ytcJ_3</name>
    <name evidence="2" type="ORF">g.49804</name>
</gene>
<name>A0A1D1YF34_9ARAE</name>
<dbReference type="InterPro" id="IPR011059">
    <property type="entry name" value="Metal-dep_hydrolase_composite"/>
</dbReference>
<dbReference type="Gene3D" id="3.20.20.140">
    <property type="entry name" value="Metal-dependent hydrolases"/>
    <property type="match status" value="1"/>
</dbReference>
<dbReference type="Pfam" id="PF07969">
    <property type="entry name" value="Amidohydro_3"/>
    <property type="match status" value="1"/>
</dbReference>
<protein>
    <submittedName>
        <fullName evidence="2">Putative amidohydrolase ytcJ</fullName>
    </submittedName>
</protein>
<dbReference type="Gene3D" id="3.10.310.70">
    <property type="match status" value="1"/>
</dbReference>
<dbReference type="PANTHER" id="PTHR22642:SF2">
    <property type="entry name" value="PROTEIN LONG AFTER FAR-RED 3"/>
    <property type="match status" value="1"/>
</dbReference>
<dbReference type="GO" id="GO:0016810">
    <property type="term" value="F:hydrolase activity, acting on carbon-nitrogen (but not peptide) bonds"/>
    <property type="evidence" value="ECO:0007669"/>
    <property type="project" value="InterPro"/>
</dbReference>
<proteinExistence type="predicted"/>